<feature type="repeat" description="PPR" evidence="3">
    <location>
        <begin position="313"/>
        <end position="347"/>
    </location>
</feature>
<dbReference type="Pfam" id="PF01535">
    <property type="entry name" value="PPR"/>
    <property type="match status" value="1"/>
</dbReference>
<feature type="repeat" description="PPR" evidence="3">
    <location>
        <begin position="278"/>
        <end position="312"/>
    </location>
</feature>
<evidence type="ECO:0000256" key="4">
    <source>
        <dbReference type="SAM" id="MobiDB-lite"/>
    </source>
</evidence>
<feature type="repeat" description="PPR" evidence="3">
    <location>
        <begin position="453"/>
        <end position="487"/>
    </location>
</feature>
<comment type="similarity">
    <text evidence="1">Belongs to the PPR family. P subfamily.</text>
</comment>
<dbReference type="InterPro" id="IPR002885">
    <property type="entry name" value="PPR_rpt"/>
</dbReference>
<dbReference type="NCBIfam" id="TIGR00756">
    <property type="entry name" value="PPR"/>
    <property type="match status" value="6"/>
</dbReference>
<proteinExistence type="inferred from homology"/>
<sequence>MLSIAGRLLSRGRSSGVPFRLLFGRQVLLRTIPPLSIPSLRFFSFKSLPEAHFSWEIGVSPLPENVRAVSLEESVNDICRILSDFRQPHHDLESALDGLPSNISPEMVEDSLKKCSNLATPCFRFFLWASRSRNVTHSRASYHIIVDILGAAKQFPLIWDLLLQMKTSGYCEPTNDIFWVVFRSYARALLPGDAIRAFRRMSDFGIMPTAADLDELLFSLCKNDLVNQAQEFFDEVKPEFPVNPKPYTILISGWGEIGNYRESQRLFDELIDRNGVVDVAAYNALLGSLCKSGKIDEAHRAFQDMGRFGLVPDVCSYSVFVRAHCDSGDIDSATRVFDRMRRYGFIPNVFTYNSMIKALCRNQSVDDAYAILDEMVGNGLNPDTWSYNSILAVHCELREVNRALRLLKRMDKESCNPDRHTYNMLLKLLIVVGRFDRAFEVWDGMEKRGFYPSVATYSVMIHGLCKKRKIEDACRFFELMIDEGIPPYTSTCEVLRNLLLEQGLRDKVYILLGKMQRSSSCSIQELSSIMDSPSTAYRSAAQPKKPSKARPRSSRKKNQEVVSHKVYPRSAF</sequence>
<feature type="repeat" description="PPR" evidence="3">
    <location>
        <begin position="348"/>
        <end position="382"/>
    </location>
</feature>
<dbReference type="AlphaFoldDB" id="A0A5K1E551"/>
<dbReference type="PROSITE" id="PS51375">
    <property type="entry name" value="PPR"/>
    <property type="match status" value="7"/>
</dbReference>
<dbReference type="EMBL" id="LR721784">
    <property type="protein sequence ID" value="VVW43563.1"/>
    <property type="molecule type" value="Genomic_DNA"/>
</dbReference>
<feature type="repeat" description="PPR" evidence="3">
    <location>
        <begin position="418"/>
        <end position="452"/>
    </location>
</feature>
<dbReference type="Gramene" id="NC6G0256370.1">
    <property type="protein sequence ID" value="NC6G0256370.1:cds"/>
    <property type="gene ID" value="NC6G0256370"/>
</dbReference>
<dbReference type="OrthoDB" id="185373at2759"/>
<gene>
    <name evidence="5" type="ORF">NYM_LOCUS22182</name>
</gene>
<dbReference type="PANTHER" id="PTHR47447">
    <property type="entry name" value="OS03G0856100 PROTEIN"/>
    <property type="match status" value="1"/>
</dbReference>
<feature type="compositionally biased region" description="Basic residues" evidence="4">
    <location>
        <begin position="545"/>
        <end position="556"/>
    </location>
</feature>
<evidence type="ECO:0000256" key="2">
    <source>
        <dbReference type="ARBA" id="ARBA00022737"/>
    </source>
</evidence>
<dbReference type="OMA" id="RFFIWAQ"/>
<protein>
    <recommendedName>
        <fullName evidence="6">Pentacotripeptide-repeat region of PRORP domain-containing protein</fullName>
    </recommendedName>
</protein>
<dbReference type="Pfam" id="PF13041">
    <property type="entry name" value="PPR_2"/>
    <property type="match status" value="3"/>
</dbReference>
<accession>A0A5K1E551</accession>
<dbReference type="Gene3D" id="1.25.40.10">
    <property type="entry name" value="Tetratricopeptide repeat domain"/>
    <property type="match status" value="5"/>
</dbReference>
<evidence type="ECO:0000256" key="3">
    <source>
        <dbReference type="PROSITE-ProRule" id="PRU00708"/>
    </source>
</evidence>
<feature type="region of interest" description="Disordered" evidence="4">
    <location>
        <begin position="531"/>
        <end position="572"/>
    </location>
</feature>
<feature type="repeat" description="PPR" evidence="3">
    <location>
        <begin position="383"/>
        <end position="417"/>
    </location>
</feature>
<name>A0A5K1E551_9MAGN</name>
<evidence type="ECO:0000313" key="5">
    <source>
        <dbReference type="EMBL" id="VVW43563.1"/>
    </source>
</evidence>
<keyword evidence="2" id="KW-0677">Repeat</keyword>
<organism evidence="5">
    <name type="scientific">Nymphaea colorata</name>
    <name type="common">pocket water lily</name>
    <dbReference type="NCBI Taxonomy" id="210225"/>
    <lineage>
        <taxon>Eukaryota</taxon>
        <taxon>Viridiplantae</taxon>
        <taxon>Streptophyta</taxon>
        <taxon>Embryophyta</taxon>
        <taxon>Tracheophyta</taxon>
        <taxon>Spermatophyta</taxon>
        <taxon>Magnoliopsida</taxon>
        <taxon>Nymphaeales</taxon>
        <taxon>Nymphaeaceae</taxon>
        <taxon>Nymphaea</taxon>
    </lineage>
</organism>
<dbReference type="InterPro" id="IPR011990">
    <property type="entry name" value="TPR-like_helical_dom_sf"/>
</dbReference>
<evidence type="ECO:0008006" key="6">
    <source>
        <dbReference type="Google" id="ProtNLM"/>
    </source>
</evidence>
<feature type="repeat" description="PPR" evidence="3">
    <location>
        <begin position="243"/>
        <end position="277"/>
    </location>
</feature>
<evidence type="ECO:0000256" key="1">
    <source>
        <dbReference type="ARBA" id="ARBA00007626"/>
    </source>
</evidence>
<dbReference type="PANTHER" id="PTHR47447:SF17">
    <property type="entry name" value="OS12G0638900 PROTEIN"/>
    <property type="match status" value="1"/>
</dbReference>
<reference evidence="5" key="1">
    <citation type="submission" date="2019-09" db="EMBL/GenBank/DDBJ databases">
        <authorList>
            <person name="Zhang L."/>
        </authorList>
    </citation>
    <scope>NUCLEOTIDE SEQUENCE</scope>
</reference>